<gene>
    <name evidence="9" type="primary">flgE</name>
    <name evidence="9" type="ORF">QQS39_11890</name>
</gene>
<evidence type="ECO:0000256" key="2">
    <source>
        <dbReference type="ARBA" id="ARBA00009677"/>
    </source>
</evidence>
<evidence type="ECO:0000259" key="8">
    <source>
        <dbReference type="Pfam" id="PF22692"/>
    </source>
</evidence>
<feature type="domain" description="Flagellar basal-body/hook protein C-terminal" evidence="6">
    <location>
        <begin position="372"/>
        <end position="415"/>
    </location>
</feature>
<dbReference type="Pfam" id="PF07559">
    <property type="entry name" value="FlgE_D2"/>
    <property type="match status" value="1"/>
</dbReference>
<comment type="function">
    <text evidence="5">A flexible structure which links the flagellar filament to the drive apparatus in the basal body.</text>
</comment>
<dbReference type="PROSITE" id="PS00588">
    <property type="entry name" value="FLAGELLA_BB_ROD"/>
    <property type="match status" value="1"/>
</dbReference>
<dbReference type="NCBIfam" id="NF004238">
    <property type="entry name" value="PRK05682.1-1"/>
    <property type="match status" value="1"/>
</dbReference>
<reference evidence="9 10" key="1">
    <citation type="submission" date="2023-06" db="EMBL/GenBank/DDBJ databases">
        <title>Proteus appendicitidis sp. nov., isolated from the appendiceal pus of an appendicitis patient in Yongzhou, China.</title>
        <authorList>
            <person name="Cai X."/>
        </authorList>
    </citation>
    <scope>NUCLEOTIDE SEQUENCE [LARGE SCALE GENOMIC DNA]</scope>
    <source>
        <strain evidence="9 10">HZ0627</strain>
    </source>
</reference>
<evidence type="ECO:0000259" key="6">
    <source>
        <dbReference type="Pfam" id="PF06429"/>
    </source>
</evidence>
<dbReference type="InterPro" id="IPR037058">
    <property type="entry name" value="Falgellar_hook_FlgE_sf"/>
</dbReference>
<dbReference type="Proteomes" id="UP001226651">
    <property type="component" value="Chromosome"/>
</dbReference>
<dbReference type="InterPro" id="IPR011491">
    <property type="entry name" value="FlgE_D2"/>
</dbReference>
<keyword evidence="10" id="KW-1185">Reference proteome</keyword>
<protein>
    <recommendedName>
        <fullName evidence="3 5">Flagellar hook protein FlgE</fullName>
    </recommendedName>
</protein>
<comment type="similarity">
    <text evidence="2 5">Belongs to the flagella basal body rod proteins family.</text>
</comment>
<evidence type="ECO:0000313" key="10">
    <source>
        <dbReference type="Proteomes" id="UP001226651"/>
    </source>
</evidence>
<feature type="domain" description="Flagellar hook protein FlgE D2" evidence="7">
    <location>
        <begin position="159"/>
        <end position="297"/>
    </location>
</feature>
<accession>A0ABY8Y456</accession>
<proteinExistence type="inferred from homology"/>
<dbReference type="PANTHER" id="PTHR30435:SF1">
    <property type="entry name" value="FLAGELLAR HOOK PROTEIN FLGE"/>
    <property type="match status" value="1"/>
</dbReference>
<dbReference type="RefSeq" id="WP_151435487.1">
    <property type="nucleotide sequence ID" value="NZ_CP127389.1"/>
</dbReference>
<dbReference type="InterPro" id="IPR020013">
    <property type="entry name" value="Flagellar_FlgE/F/G"/>
</dbReference>
<feature type="domain" description="Flagellar hook protein FlgE/F/G-like D1" evidence="8">
    <location>
        <begin position="76"/>
        <end position="148"/>
    </location>
</feature>
<dbReference type="InterPro" id="IPR037925">
    <property type="entry name" value="FlgE/F/G-like"/>
</dbReference>
<evidence type="ECO:0000256" key="5">
    <source>
        <dbReference type="RuleBase" id="RU362116"/>
    </source>
</evidence>
<dbReference type="Pfam" id="PF22692">
    <property type="entry name" value="LlgE_F_G_D1"/>
    <property type="match status" value="1"/>
</dbReference>
<keyword evidence="9" id="KW-0282">Flagellum</keyword>
<keyword evidence="9" id="KW-0966">Cell projection</keyword>
<evidence type="ECO:0000313" key="9">
    <source>
        <dbReference type="EMBL" id="WIV87179.1"/>
    </source>
</evidence>
<dbReference type="Pfam" id="PF06429">
    <property type="entry name" value="Flg_bbr_C"/>
    <property type="match status" value="1"/>
</dbReference>
<comment type="subcellular location">
    <subcellularLocation>
        <location evidence="1 5">Bacterial flagellum basal body</location>
    </subcellularLocation>
</comment>
<evidence type="ECO:0000259" key="7">
    <source>
        <dbReference type="Pfam" id="PF07559"/>
    </source>
</evidence>
<evidence type="ECO:0000256" key="4">
    <source>
        <dbReference type="ARBA" id="ARBA00023143"/>
    </source>
</evidence>
<keyword evidence="9" id="KW-0969">Cilium</keyword>
<dbReference type="SUPFAM" id="SSF117143">
    <property type="entry name" value="Flagellar hook protein flgE"/>
    <property type="match status" value="1"/>
</dbReference>
<dbReference type="NCBIfam" id="TIGR03506">
    <property type="entry name" value="FlgEFG_subfam"/>
    <property type="match status" value="1"/>
</dbReference>
<name>A0ABY8Y456_9GAMM</name>
<evidence type="ECO:0000256" key="3">
    <source>
        <dbReference type="ARBA" id="ARBA00019015"/>
    </source>
</evidence>
<dbReference type="PANTHER" id="PTHR30435">
    <property type="entry name" value="FLAGELLAR PROTEIN"/>
    <property type="match status" value="1"/>
</dbReference>
<organism evidence="9 10">
    <name type="scientific">Proteus appendicitidis</name>
    <dbReference type="NCBI Taxonomy" id="3034648"/>
    <lineage>
        <taxon>Bacteria</taxon>
        <taxon>Pseudomonadati</taxon>
        <taxon>Pseudomonadota</taxon>
        <taxon>Gammaproteobacteria</taxon>
        <taxon>Enterobacterales</taxon>
        <taxon>Morganellaceae</taxon>
        <taxon>Proteus</taxon>
    </lineage>
</organism>
<dbReference type="InterPro" id="IPR019776">
    <property type="entry name" value="Flagellar_basal_body_rod_CS"/>
</dbReference>
<evidence type="ECO:0000256" key="1">
    <source>
        <dbReference type="ARBA" id="ARBA00004117"/>
    </source>
</evidence>
<dbReference type="InterPro" id="IPR010930">
    <property type="entry name" value="Flg_bb/hook_C_dom"/>
</dbReference>
<dbReference type="Gene3D" id="2.60.98.20">
    <property type="entry name" value="Flagellar hook protein FlgE"/>
    <property type="match status" value="1"/>
</dbReference>
<sequence>MSFSQAVSGLNAAAANLDSIGNNISNSATYGFKGATVSFADVFAGSGAGLGVKVAGISQNFKDGSITTTNRPTDVAISGGGFFRIEDQNGGVFYSRNGEFGKDKNGFLTNMQGMRITGYPVQVVDGKNVVQKGATPTPIVIPTDMMNASATNKIDMAVNLNSGEDKPAKAPFDAKDGDTYNFSTNVTTYDSLGNEHNLNLFFVKTKDNEWKVYGQDTSTKTAGGAPTPHQELGTLDYTTGGVLNKFTPAAVTPPATPGFAIASLNGSAPSTIELNFAGSTQQKVSESSVSKLAQNGYQAGEFTNFRIEQDGSIMATYSNQQSQVVGQIALASFANAGGLSSQGDNMWSETNGSGSPIVGVAGSGVFGKLTNNALEASNVDMSQELVNMIVAQRNYQSNAQTIKTQDQILQTLVSLR</sequence>
<keyword evidence="4 5" id="KW-0975">Bacterial flagellum</keyword>
<dbReference type="InterPro" id="IPR053967">
    <property type="entry name" value="LlgE_F_G-like_D1"/>
</dbReference>
<dbReference type="EMBL" id="CP127389">
    <property type="protein sequence ID" value="WIV87179.1"/>
    <property type="molecule type" value="Genomic_DNA"/>
</dbReference>